<dbReference type="HOGENOM" id="CLU_1610497_0_0_1"/>
<reference evidence="2" key="1">
    <citation type="journal article" date="2014" name="Proc. Natl. Acad. Sci. U.S.A.">
        <title>Extensive sampling of basidiomycete genomes demonstrates inadequacy of the white-rot/brown-rot paradigm for wood decay fungi.</title>
        <authorList>
            <person name="Riley R."/>
            <person name="Salamov A.A."/>
            <person name="Brown D.W."/>
            <person name="Nagy L.G."/>
            <person name="Floudas D."/>
            <person name="Held B.W."/>
            <person name="Levasseur A."/>
            <person name="Lombard V."/>
            <person name="Morin E."/>
            <person name="Otillar R."/>
            <person name="Lindquist E.A."/>
            <person name="Sun H."/>
            <person name="LaButti K.M."/>
            <person name="Schmutz J."/>
            <person name="Jabbour D."/>
            <person name="Luo H."/>
            <person name="Baker S.E."/>
            <person name="Pisabarro A.G."/>
            <person name="Walton J.D."/>
            <person name="Blanchette R.A."/>
            <person name="Henrissat B."/>
            <person name="Martin F."/>
            <person name="Cullen D."/>
            <person name="Hibbett D.S."/>
            <person name="Grigoriev I.V."/>
        </authorList>
    </citation>
    <scope>NUCLEOTIDE SEQUENCE [LARGE SCALE GENOMIC DNA]</scope>
    <source>
        <strain evidence="2">FD-172 SS1</strain>
    </source>
</reference>
<gene>
    <name evidence="1" type="ORF">BOTBODRAFT_519103</name>
</gene>
<evidence type="ECO:0000313" key="2">
    <source>
        <dbReference type="Proteomes" id="UP000027195"/>
    </source>
</evidence>
<dbReference type="EMBL" id="KL198021">
    <property type="protein sequence ID" value="KDQ18707.1"/>
    <property type="molecule type" value="Genomic_DNA"/>
</dbReference>
<dbReference type="AlphaFoldDB" id="A0A067N3J3"/>
<evidence type="ECO:0000313" key="1">
    <source>
        <dbReference type="EMBL" id="KDQ18707.1"/>
    </source>
</evidence>
<dbReference type="InParanoid" id="A0A067N3J3"/>
<proteinExistence type="predicted"/>
<name>A0A067N3J3_BOTB1</name>
<dbReference type="Proteomes" id="UP000027195">
    <property type="component" value="Unassembled WGS sequence"/>
</dbReference>
<sequence length="165" mass="17852">MPATRHATRASVAIGHKSMDLKKSSAPYTSKFPKQSPRACSICRRAAGPMSTPRSCDCARVQALQRRILDLEIEIKKQESQVRDHSVALVERWLSAIEPQAPVVPDEGVSLETILTWHGAPLATTKYPAVSFNGSIPSSCFPSPTLSGSTCGMAWTPGNMQVCTQ</sequence>
<accession>A0A067N3J3</accession>
<keyword evidence="2" id="KW-1185">Reference proteome</keyword>
<organism evidence="1 2">
    <name type="scientific">Botryobasidium botryosum (strain FD-172 SS1)</name>
    <dbReference type="NCBI Taxonomy" id="930990"/>
    <lineage>
        <taxon>Eukaryota</taxon>
        <taxon>Fungi</taxon>
        <taxon>Dikarya</taxon>
        <taxon>Basidiomycota</taxon>
        <taxon>Agaricomycotina</taxon>
        <taxon>Agaricomycetes</taxon>
        <taxon>Cantharellales</taxon>
        <taxon>Botryobasidiaceae</taxon>
        <taxon>Botryobasidium</taxon>
    </lineage>
</organism>
<protein>
    <submittedName>
        <fullName evidence="1">Uncharacterized protein</fullName>
    </submittedName>
</protein>